<dbReference type="InterPro" id="IPR003689">
    <property type="entry name" value="ZIP"/>
</dbReference>
<dbReference type="Proteomes" id="UP000315289">
    <property type="component" value="Unassembled WGS sequence"/>
</dbReference>
<dbReference type="AlphaFoldDB" id="A0A557SW91"/>
<evidence type="ECO:0000256" key="2">
    <source>
        <dbReference type="ARBA" id="ARBA00022692"/>
    </source>
</evidence>
<evidence type="ECO:0000256" key="4">
    <source>
        <dbReference type="ARBA" id="ARBA00023136"/>
    </source>
</evidence>
<dbReference type="GO" id="GO:0016020">
    <property type="term" value="C:membrane"/>
    <property type="evidence" value="ECO:0007669"/>
    <property type="project" value="UniProtKB-SubCell"/>
</dbReference>
<feature type="transmembrane region" description="Helical" evidence="5">
    <location>
        <begin position="186"/>
        <end position="205"/>
    </location>
</feature>
<evidence type="ECO:0000313" key="7">
    <source>
        <dbReference type="Proteomes" id="UP000315289"/>
    </source>
</evidence>
<feature type="transmembrane region" description="Helical" evidence="5">
    <location>
        <begin position="159"/>
        <end position="180"/>
    </location>
</feature>
<evidence type="ECO:0000313" key="6">
    <source>
        <dbReference type="EMBL" id="TVP40870.1"/>
    </source>
</evidence>
<reference evidence="6 7" key="1">
    <citation type="journal article" date="2019" name="Front. Microbiol.">
        <title>Ammonia Oxidation by the Arctic Terrestrial Thaumarchaeote Candidatus Nitrosocosmicus arcticus Is Stimulated by Increasing Temperatures.</title>
        <authorList>
            <person name="Alves R.J.E."/>
            <person name="Kerou M."/>
            <person name="Zappe A."/>
            <person name="Bittner R."/>
            <person name="Abby S.S."/>
            <person name="Schmidt H.A."/>
            <person name="Pfeifer K."/>
            <person name="Schleper C."/>
        </authorList>
    </citation>
    <scope>NUCLEOTIDE SEQUENCE [LARGE SCALE GENOMIC DNA]</scope>
    <source>
        <strain evidence="6 7">Kfb</strain>
    </source>
</reference>
<feature type="transmembrane region" description="Helical" evidence="5">
    <location>
        <begin position="6"/>
        <end position="27"/>
    </location>
</feature>
<keyword evidence="2 5" id="KW-0812">Transmembrane</keyword>
<dbReference type="OrthoDB" id="12205at2157"/>
<protein>
    <submittedName>
        <fullName evidence="6">Putative divalent heavy-metal cations transporter</fullName>
    </submittedName>
</protein>
<dbReference type="EMBL" id="VOAH01000005">
    <property type="protein sequence ID" value="TVP40870.1"/>
    <property type="molecule type" value="Genomic_DNA"/>
</dbReference>
<proteinExistence type="predicted"/>
<dbReference type="GO" id="GO:0046873">
    <property type="term" value="F:metal ion transmembrane transporter activity"/>
    <property type="evidence" value="ECO:0007669"/>
    <property type="project" value="InterPro"/>
</dbReference>
<evidence type="ECO:0000256" key="3">
    <source>
        <dbReference type="ARBA" id="ARBA00022989"/>
    </source>
</evidence>
<comment type="caution">
    <text evidence="6">The sequence shown here is derived from an EMBL/GenBank/DDBJ whole genome shotgun (WGS) entry which is preliminary data.</text>
</comment>
<evidence type="ECO:0000256" key="1">
    <source>
        <dbReference type="ARBA" id="ARBA00004141"/>
    </source>
</evidence>
<feature type="transmembrane region" description="Helical" evidence="5">
    <location>
        <begin position="66"/>
        <end position="89"/>
    </location>
</feature>
<organism evidence="6 7">
    <name type="scientific">Candidatus Nitrosocosmicus arcticus</name>
    <dbReference type="NCBI Taxonomy" id="2035267"/>
    <lineage>
        <taxon>Archaea</taxon>
        <taxon>Nitrososphaerota</taxon>
        <taxon>Nitrososphaeria</taxon>
        <taxon>Nitrososphaerales</taxon>
        <taxon>Nitrososphaeraceae</taxon>
        <taxon>Candidatus Nitrosocosmicus</taxon>
    </lineage>
</organism>
<keyword evidence="4 5" id="KW-0472">Membrane</keyword>
<keyword evidence="7" id="KW-1185">Reference proteome</keyword>
<evidence type="ECO:0000256" key="5">
    <source>
        <dbReference type="SAM" id="Phobius"/>
    </source>
</evidence>
<dbReference type="Pfam" id="PF02535">
    <property type="entry name" value="Zip"/>
    <property type="match status" value="1"/>
</dbReference>
<comment type="subcellular location">
    <subcellularLocation>
        <location evidence="1">Membrane</location>
        <topology evidence="1">Multi-pass membrane protein</topology>
    </subcellularLocation>
</comment>
<feature type="transmembrane region" description="Helical" evidence="5">
    <location>
        <begin position="39"/>
        <end position="60"/>
    </location>
</feature>
<accession>A0A557SW91</accession>
<feature type="transmembrane region" description="Helical" evidence="5">
    <location>
        <begin position="217"/>
        <end position="237"/>
    </location>
</feature>
<keyword evidence="3 5" id="KW-1133">Transmembrane helix</keyword>
<gene>
    <name evidence="6" type="ORF">NARC_50051</name>
</gene>
<name>A0A557SW91_9ARCH</name>
<sequence length="240" mass="25138">MTIEISNVITVIALTAFAGCTSFIGALISHKVQFSESKILTLTAFGAGLLMSAAIFQMVLEAEKDVGLVLTMISFASGAVIFAIADYLAEKKGGGAGILLGIGLDSIPESLAIGASIAAAAPITALAVIIGIQNIPEGIASYKEMMTGKTAFNNNPKKALGSIGIVSIIPIILGLVGLFYLQEMQFIISIILALSAGGIFYMLYYDMIPKAHKERKWVPTFGAILGFMLGFIIIRVSGGQ</sequence>
<dbReference type="RefSeq" id="WP_144729635.1">
    <property type="nucleotide sequence ID" value="NZ_ML675581.1"/>
</dbReference>